<dbReference type="Pfam" id="PF01242">
    <property type="entry name" value="PTPS"/>
    <property type="match status" value="1"/>
</dbReference>
<dbReference type="GO" id="GO:0046872">
    <property type="term" value="F:metal ion binding"/>
    <property type="evidence" value="ECO:0007669"/>
    <property type="project" value="UniProtKB-KW"/>
</dbReference>
<comment type="caution">
    <text evidence="11">The sequence shown here is derived from an EMBL/GenBank/DDBJ whole genome shotgun (WGS) entry which is preliminary data.</text>
</comment>
<keyword evidence="6 10" id="KW-0862">Zinc</keyword>
<sequence>MNIFAHMTVIRLTKEFSFEAAHALDGYDGPCREIHGHSYRLFVTVKGRPVAGEGDPKCGMVMDFGVLKRIVNEEIVSHFDHSLVLRQTPCNASLRAMLAERFGNIVTVDYQPTCENMLGDFARRISRRLPEGVELYSLRLHETATSFAEWFAEDNR</sequence>
<evidence type="ECO:0000256" key="6">
    <source>
        <dbReference type="ARBA" id="ARBA00022833"/>
    </source>
</evidence>
<feature type="binding site" evidence="10">
    <location>
        <position position="35"/>
    </location>
    <ligand>
        <name>Zn(2+)</name>
        <dbReference type="ChEBI" id="CHEBI:29105"/>
    </ligand>
</feature>
<evidence type="ECO:0000256" key="10">
    <source>
        <dbReference type="PIRSR" id="PIRSR006113-2"/>
    </source>
</evidence>
<evidence type="ECO:0000256" key="5">
    <source>
        <dbReference type="ARBA" id="ARBA00022723"/>
    </source>
</evidence>
<keyword evidence="5 10" id="KW-0479">Metal-binding</keyword>
<dbReference type="Proteomes" id="UP001055105">
    <property type="component" value="Unassembled WGS sequence"/>
</dbReference>
<organism evidence="11 12">
    <name type="scientific">Alistipes finegoldii</name>
    <dbReference type="NCBI Taxonomy" id="214856"/>
    <lineage>
        <taxon>Bacteria</taxon>
        <taxon>Pseudomonadati</taxon>
        <taxon>Bacteroidota</taxon>
        <taxon>Bacteroidia</taxon>
        <taxon>Bacteroidales</taxon>
        <taxon>Rikenellaceae</taxon>
        <taxon>Alistipes</taxon>
    </lineage>
</organism>
<dbReference type="EMBL" id="BQOL01000002">
    <property type="protein sequence ID" value="GKI20327.1"/>
    <property type="molecule type" value="Genomic_DNA"/>
</dbReference>
<dbReference type="PANTHER" id="PTHR12589:SF7">
    <property type="entry name" value="6-PYRUVOYL TETRAHYDROBIOPTERIN SYNTHASE"/>
    <property type="match status" value="1"/>
</dbReference>
<comment type="similarity">
    <text evidence="2">Belongs to the PTPS family. QueD subfamily.</text>
</comment>
<accession>A0AA37KQI9</accession>
<feature type="binding site" evidence="10">
    <location>
        <position position="37"/>
    </location>
    <ligand>
        <name>Zn(2+)</name>
        <dbReference type="ChEBI" id="CHEBI:29105"/>
    </ligand>
</feature>
<evidence type="ECO:0000313" key="12">
    <source>
        <dbReference type="Proteomes" id="UP001055105"/>
    </source>
</evidence>
<dbReference type="InterPro" id="IPR038418">
    <property type="entry name" value="6-PTP_synth/QueD_sf"/>
</dbReference>
<proteinExistence type="inferred from homology"/>
<feature type="binding site" evidence="10">
    <location>
        <position position="22"/>
    </location>
    <ligand>
        <name>Zn(2+)</name>
        <dbReference type="ChEBI" id="CHEBI:29105"/>
    </ligand>
</feature>
<evidence type="ECO:0000256" key="4">
    <source>
        <dbReference type="ARBA" id="ARBA00018141"/>
    </source>
</evidence>
<evidence type="ECO:0000256" key="2">
    <source>
        <dbReference type="ARBA" id="ARBA00008900"/>
    </source>
</evidence>
<dbReference type="GO" id="GO:0070497">
    <property type="term" value="F:6-carboxytetrahydropterin synthase activity"/>
    <property type="evidence" value="ECO:0007669"/>
    <property type="project" value="UniProtKB-EC"/>
</dbReference>
<comment type="catalytic activity">
    <reaction evidence="9">
        <text>7,8-dihydroneopterin 3'-triphosphate + H2O = 6-carboxy-5,6,7,8-tetrahydropterin + triphosphate + acetaldehyde + 2 H(+)</text>
        <dbReference type="Rhea" id="RHEA:27966"/>
        <dbReference type="ChEBI" id="CHEBI:15343"/>
        <dbReference type="ChEBI" id="CHEBI:15377"/>
        <dbReference type="ChEBI" id="CHEBI:15378"/>
        <dbReference type="ChEBI" id="CHEBI:18036"/>
        <dbReference type="ChEBI" id="CHEBI:58462"/>
        <dbReference type="ChEBI" id="CHEBI:61032"/>
        <dbReference type="EC" id="4.1.2.50"/>
    </reaction>
</comment>
<name>A0AA37KQI9_9BACT</name>
<keyword evidence="7" id="KW-0456">Lyase</keyword>
<evidence type="ECO:0000256" key="8">
    <source>
        <dbReference type="ARBA" id="ARBA00031449"/>
    </source>
</evidence>
<dbReference type="InterPro" id="IPR007115">
    <property type="entry name" value="6-PTP_synth/QueD"/>
</dbReference>
<gene>
    <name evidence="11" type="ORF">CE91St16_32350</name>
</gene>
<comment type="pathway">
    <text evidence="1">Purine metabolism; 7-cyano-7-deazaguanine biosynthesis.</text>
</comment>
<dbReference type="EC" id="4.1.2.50" evidence="3"/>
<evidence type="ECO:0000256" key="1">
    <source>
        <dbReference type="ARBA" id="ARBA00005061"/>
    </source>
</evidence>
<dbReference type="PANTHER" id="PTHR12589">
    <property type="entry name" value="PYRUVOYL TETRAHYDROBIOPTERIN SYNTHASE"/>
    <property type="match status" value="1"/>
</dbReference>
<dbReference type="PIRSF" id="PIRSF006113">
    <property type="entry name" value="PTP_synth"/>
    <property type="match status" value="1"/>
</dbReference>
<evidence type="ECO:0000256" key="7">
    <source>
        <dbReference type="ARBA" id="ARBA00023239"/>
    </source>
</evidence>
<evidence type="ECO:0000256" key="9">
    <source>
        <dbReference type="ARBA" id="ARBA00048807"/>
    </source>
</evidence>
<evidence type="ECO:0000313" key="11">
    <source>
        <dbReference type="EMBL" id="GKI20327.1"/>
    </source>
</evidence>
<reference evidence="11" key="1">
    <citation type="submission" date="2022-01" db="EMBL/GenBank/DDBJ databases">
        <title>Novel bile acid biosynthetic pathways are enriched in the microbiome of centenarians.</title>
        <authorList>
            <person name="Sato Y."/>
            <person name="Atarashi K."/>
            <person name="Plichta R.D."/>
            <person name="Arai Y."/>
            <person name="Sasajima S."/>
            <person name="Kearney M.S."/>
            <person name="Suda W."/>
            <person name="Takeshita K."/>
            <person name="Sasaki T."/>
            <person name="Okamoto S."/>
            <person name="Skelly N.A."/>
            <person name="Okamura Y."/>
            <person name="Vlamakis H."/>
            <person name="Li Y."/>
            <person name="Tanoue T."/>
            <person name="Takei H."/>
            <person name="Nittono H."/>
            <person name="Narushima S."/>
            <person name="Irie J."/>
            <person name="Itoh H."/>
            <person name="Moriya K."/>
            <person name="Sugiura Y."/>
            <person name="Suematsu M."/>
            <person name="Moritoki N."/>
            <person name="Shibata S."/>
            <person name="Littman R.D."/>
            <person name="Fischbach A.M."/>
            <person name="Uwamino Y."/>
            <person name="Inoue T."/>
            <person name="Honda A."/>
            <person name="Hattori M."/>
            <person name="Murai T."/>
            <person name="Xavier J.R."/>
            <person name="Hirose N."/>
            <person name="Honda K."/>
        </authorList>
    </citation>
    <scope>NUCLEOTIDE SEQUENCE</scope>
    <source>
        <strain evidence="11">CE91-St16</strain>
    </source>
</reference>
<comment type="cofactor">
    <cofactor evidence="10">
        <name>Zn(2+)</name>
        <dbReference type="ChEBI" id="CHEBI:29105"/>
    </cofactor>
    <text evidence="10">Binds 1 zinc ion per subunit.</text>
</comment>
<dbReference type="Gene3D" id="3.30.479.10">
    <property type="entry name" value="6-pyruvoyl tetrahydropterin synthase/QueD"/>
    <property type="match status" value="1"/>
</dbReference>
<dbReference type="AlphaFoldDB" id="A0AA37KQI9"/>
<dbReference type="SUPFAM" id="SSF55620">
    <property type="entry name" value="Tetrahydrobiopterin biosynthesis enzymes-like"/>
    <property type="match status" value="1"/>
</dbReference>
<evidence type="ECO:0000256" key="3">
    <source>
        <dbReference type="ARBA" id="ARBA00012982"/>
    </source>
</evidence>
<protein>
    <recommendedName>
        <fullName evidence="4">6-carboxy-5,6,7,8-tetrahydropterin synthase</fullName>
        <ecNumber evidence="3">4.1.2.50</ecNumber>
    </recommendedName>
    <alternativeName>
        <fullName evidence="8">Queuosine biosynthesis protein QueD</fullName>
    </alternativeName>
</protein>